<dbReference type="PROSITE" id="PS50109">
    <property type="entry name" value="HIS_KIN"/>
    <property type="match status" value="1"/>
</dbReference>
<dbReference type="InterPro" id="IPR036890">
    <property type="entry name" value="HATPase_C_sf"/>
</dbReference>
<organism evidence="7 8">
    <name type="scientific">Pelagicoccus albus</name>
    <dbReference type="NCBI Taxonomy" id="415222"/>
    <lineage>
        <taxon>Bacteria</taxon>
        <taxon>Pseudomonadati</taxon>
        <taxon>Verrucomicrobiota</taxon>
        <taxon>Opitutia</taxon>
        <taxon>Puniceicoccales</taxon>
        <taxon>Pelagicoccaceae</taxon>
        <taxon>Pelagicoccus</taxon>
    </lineage>
</organism>
<keyword evidence="8" id="KW-1185">Reference proteome</keyword>
<keyword evidence="5" id="KW-0902">Two-component regulatory system</keyword>
<dbReference type="GO" id="GO:0000155">
    <property type="term" value="F:phosphorelay sensor kinase activity"/>
    <property type="evidence" value="ECO:0007669"/>
    <property type="project" value="InterPro"/>
</dbReference>
<evidence type="ECO:0000256" key="2">
    <source>
        <dbReference type="ARBA" id="ARBA00012438"/>
    </source>
</evidence>
<evidence type="ECO:0000313" key="8">
    <source>
        <dbReference type="Proteomes" id="UP000526501"/>
    </source>
</evidence>
<dbReference type="Gene3D" id="3.30.565.10">
    <property type="entry name" value="Histidine kinase-like ATPase, C-terminal domain"/>
    <property type="match status" value="1"/>
</dbReference>
<dbReference type="Proteomes" id="UP000526501">
    <property type="component" value="Unassembled WGS sequence"/>
</dbReference>
<evidence type="ECO:0000256" key="4">
    <source>
        <dbReference type="ARBA" id="ARBA00022777"/>
    </source>
</evidence>
<dbReference type="InterPro" id="IPR003594">
    <property type="entry name" value="HATPase_dom"/>
</dbReference>
<reference evidence="7 8" key="1">
    <citation type="submission" date="2020-07" db="EMBL/GenBank/DDBJ databases">
        <authorList>
            <person name="Feng X."/>
        </authorList>
    </citation>
    <scope>NUCLEOTIDE SEQUENCE [LARGE SCALE GENOMIC DNA]</scope>
    <source>
        <strain evidence="7 8">JCM23202</strain>
    </source>
</reference>
<evidence type="ECO:0000256" key="5">
    <source>
        <dbReference type="ARBA" id="ARBA00023012"/>
    </source>
</evidence>
<evidence type="ECO:0000259" key="6">
    <source>
        <dbReference type="PROSITE" id="PS50109"/>
    </source>
</evidence>
<dbReference type="RefSeq" id="WP_185658427.1">
    <property type="nucleotide sequence ID" value="NZ_CAWPOO010000001.1"/>
</dbReference>
<dbReference type="PANTHER" id="PTHR43711:SF1">
    <property type="entry name" value="HISTIDINE KINASE 1"/>
    <property type="match status" value="1"/>
</dbReference>
<dbReference type="SUPFAM" id="SSF55874">
    <property type="entry name" value="ATPase domain of HSP90 chaperone/DNA topoisomerase II/histidine kinase"/>
    <property type="match status" value="1"/>
</dbReference>
<dbReference type="InterPro" id="IPR050736">
    <property type="entry name" value="Sensor_HK_Regulatory"/>
</dbReference>
<dbReference type="InterPro" id="IPR036097">
    <property type="entry name" value="HisK_dim/P_sf"/>
</dbReference>
<comment type="caution">
    <text evidence="7">The sequence shown here is derived from an EMBL/GenBank/DDBJ whole genome shotgun (WGS) entry which is preliminary data.</text>
</comment>
<proteinExistence type="predicted"/>
<dbReference type="EMBL" id="JACHVC010000001">
    <property type="protein sequence ID" value="MBC2604535.1"/>
    <property type="molecule type" value="Genomic_DNA"/>
</dbReference>
<dbReference type="CDD" id="cd00082">
    <property type="entry name" value="HisKA"/>
    <property type="match status" value="1"/>
</dbReference>
<dbReference type="AlphaFoldDB" id="A0A7X1E6C4"/>
<dbReference type="InterPro" id="IPR005467">
    <property type="entry name" value="His_kinase_dom"/>
</dbReference>
<evidence type="ECO:0000256" key="3">
    <source>
        <dbReference type="ARBA" id="ARBA00022679"/>
    </source>
</evidence>
<dbReference type="Gene3D" id="1.10.287.130">
    <property type="match status" value="1"/>
</dbReference>
<dbReference type="SMART" id="SM00387">
    <property type="entry name" value="HATPase_c"/>
    <property type="match status" value="1"/>
</dbReference>
<protein>
    <recommendedName>
        <fullName evidence="2">histidine kinase</fullName>
        <ecNumber evidence="2">2.7.13.3</ecNumber>
    </recommendedName>
</protein>
<evidence type="ECO:0000313" key="7">
    <source>
        <dbReference type="EMBL" id="MBC2604535.1"/>
    </source>
</evidence>
<keyword evidence="4 7" id="KW-0418">Kinase</keyword>
<dbReference type="Pfam" id="PF02518">
    <property type="entry name" value="HATPase_c"/>
    <property type="match status" value="1"/>
</dbReference>
<dbReference type="SUPFAM" id="SSF47384">
    <property type="entry name" value="Homodimeric domain of signal transducing histidine kinase"/>
    <property type="match status" value="1"/>
</dbReference>
<sequence length="394" mass="44093">MPLGTEALQIFYEISMSIGSDLDTRSMLKTCLGKYLRKLNLSAGCLLQKSSGSEGAAILEPLYLLPKLEGVNRAKQICDQHLAPRYSKRDFIALEKSLPLCINAGENEFAYIFSLPDLGLLALVKNGTPFTEQTVRSLAPLNAKLSNALRACLQKDELERSEKSLEKANRRLKEWDTDKLAFIQYISHELNTPLNWIGSLHMVELDVLSEDNRRCVEFASKGFRRISKLTKLASDYFEKARVNWPGERREIYLEDLKRALADLYRPLAESKGVRLDFSGTWEGSIFVDEKGLKGVLTTLCSNAIGFSDFQGCVTVSAFPKEQGIEFVIEDEGVGIEPELLESIFKPCQIPEHKRTPGGYGFSLPRARIVSQSNNWSLRATSEGPGKGATFKLRI</sequence>
<name>A0A7X1E6C4_9BACT</name>
<evidence type="ECO:0000256" key="1">
    <source>
        <dbReference type="ARBA" id="ARBA00000085"/>
    </source>
</evidence>
<feature type="domain" description="Histidine kinase" evidence="6">
    <location>
        <begin position="185"/>
        <end position="394"/>
    </location>
</feature>
<keyword evidence="3" id="KW-0808">Transferase</keyword>
<gene>
    <name evidence="7" type="ORF">H5P27_00525</name>
</gene>
<dbReference type="EC" id="2.7.13.3" evidence="2"/>
<dbReference type="InterPro" id="IPR003661">
    <property type="entry name" value="HisK_dim/P_dom"/>
</dbReference>
<accession>A0A7X1E6C4</accession>
<dbReference type="PANTHER" id="PTHR43711">
    <property type="entry name" value="TWO-COMPONENT HISTIDINE KINASE"/>
    <property type="match status" value="1"/>
</dbReference>
<comment type="catalytic activity">
    <reaction evidence="1">
        <text>ATP + protein L-histidine = ADP + protein N-phospho-L-histidine.</text>
        <dbReference type="EC" id="2.7.13.3"/>
    </reaction>
</comment>